<name>A0A1G9L9K8_9CORY</name>
<dbReference type="Pfam" id="PF10969">
    <property type="entry name" value="DUF2771"/>
    <property type="match status" value="1"/>
</dbReference>
<evidence type="ECO:0000313" key="3">
    <source>
        <dbReference type="Proteomes" id="UP000199350"/>
    </source>
</evidence>
<evidence type="ECO:0000313" key="2">
    <source>
        <dbReference type="EMBL" id="SDL58631.1"/>
    </source>
</evidence>
<keyword evidence="3" id="KW-1185">Reference proteome</keyword>
<dbReference type="AlphaFoldDB" id="A0A1G9L9K8"/>
<feature type="transmembrane region" description="Helical" evidence="1">
    <location>
        <begin position="6"/>
        <end position="27"/>
    </location>
</feature>
<dbReference type="InterPro" id="IPR024495">
    <property type="entry name" value="DUF2771"/>
</dbReference>
<evidence type="ECO:0008006" key="4">
    <source>
        <dbReference type="Google" id="ProtNLM"/>
    </source>
</evidence>
<evidence type="ECO:0000256" key="1">
    <source>
        <dbReference type="SAM" id="Phobius"/>
    </source>
</evidence>
<accession>A0A1G9L9K8</accession>
<gene>
    <name evidence="2" type="ORF">SAMN04488535_0072</name>
</gene>
<dbReference type="STRING" id="38302.SAMN04488535_0072"/>
<dbReference type="EMBL" id="LT629700">
    <property type="protein sequence ID" value="SDL58631.1"/>
    <property type="molecule type" value="Genomic_DNA"/>
</dbReference>
<reference evidence="3" key="1">
    <citation type="submission" date="2016-10" db="EMBL/GenBank/DDBJ databases">
        <authorList>
            <person name="Varghese N."/>
            <person name="Submissions S."/>
        </authorList>
    </citation>
    <scope>NUCLEOTIDE SEQUENCE [LARGE SCALE GENOMIC DNA]</scope>
    <source>
        <strain evidence="3">DSM 20632</strain>
    </source>
</reference>
<dbReference type="OrthoDB" id="4424536at2"/>
<sequence>MRTKPLQLLAILVVSAVVLVAGFYLLADWQRNKPSRPVREVQVEVSTAAQTLGVEPYTVCELDAECVGDEPPTMQLDPSQPVTVTVPHDIAASSWRLLSIYDDPAANDEQIFQSGEATEGTVEAVKNDATLVVVEVSALAVDADDSGNETPVVATWSVAFDDAA</sequence>
<dbReference type="RefSeq" id="WP_092147257.1">
    <property type="nucleotide sequence ID" value="NZ_LT629700.1"/>
</dbReference>
<dbReference type="Proteomes" id="UP000199350">
    <property type="component" value="Chromosome I"/>
</dbReference>
<keyword evidence="1" id="KW-0472">Membrane</keyword>
<keyword evidence="1" id="KW-1133">Transmembrane helix</keyword>
<keyword evidence="1" id="KW-0812">Transmembrane</keyword>
<protein>
    <recommendedName>
        <fullName evidence="4">DUF2771 domain-containing protein</fullName>
    </recommendedName>
</protein>
<organism evidence="2 3">
    <name type="scientific">Corynebacterium mycetoides</name>
    <dbReference type="NCBI Taxonomy" id="38302"/>
    <lineage>
        <taxon>Bacteria</taxon>
        <taxon>Bacillati</taxon>
        <taxon>Actinomycetota</taxon>
        <taxon>Actinomycetes</taxon>
        <taxon>Mycobacteriales</taxon>
        <taxon>Corynebacteriaceae</taxon>
        <taxon>Corynebacterium</taxon>
    </lineage>
</organism>
<proteinExistence type="predicted"/>